<evidence type="ECO:0000313" key="4">
    <source>
        <dbReference type="Proteomes" id="UP000054481"/>
    </source>
</evidence>
<feature type="chain" id="PRO_5002526158" description="Non-hemolytic phospholipase C" evidence="2">
    <location>
        <begin position="21"/>
        <end position="654"/>
    </location>
</feature>
<organism evidence="3 4">
    <name type="scientific">Hirsutella minnesotensis 3608</name>
    <dbReference type="NCBI Taxonomy" id="1043627"/>
    <lineage>
        <taxon>Eukaryota</taxon>
        <taxon>Fungi</taxon>
        <taxon>Dikarya</taxon>
        <taxon>Ascomycota</taxon>
        <taxon>Pezizomycotina</taxon>
        <taxon>Sordariomycetes</taxon>
        <taxon>Hypocreomycetidae</taxon>
        <taxon>Hypocreales</taxon>
        <taxon>Ophiocordycipitaceae</taxon>
        <taxon>Hirsutella</taxon>
    </lineage>
</organism>
<dbReference type="Gene3D" id="3.40.720.10">
    <property type="entry name" value="Alkaline Phosphatase, subunit A"/>
    <property type="match status" value="2"/>
</dbReference>
<dbReference type="AlphaFoldDB" id="A0A0F7ZZS0"/>
<sequence length="654" mass="73584">MRFTLSLCLTALAWAQAAQGQSLRDVKHIVLFMQENRAFDHYFGTMSGVRGFADPNVQINPDGRSVFEQPIFPPQNGVNILKPWHINYLGGDWSQITQCMGAGDNGWQRMHGVLNNGLANNWTFGDGGYSMGYFNRYDIPTHFDIAEGWTILDMSTQSVLAATDPNRVMWMSGSINIPGSPSNPDGRGGLIIDNSATPGCEAPGINCFPFVWKTFPEYLEQAGITWQVWQDLDNFEDNMLAYFQQYQLAPNGSALRVKGNSYPGLKAFYDHAAKGTLPQVSWIIGPQELAEHAPNMPVDGAWFQKTIVDAITNSPAYNETVLIVSYDEEGGWADHVVPDVPDPGTPGEYLNDPYGEFGIVPVGPGWRTARYIISPWTRGGYVFTEPADHTSDIMFVEQWAAASGYRGVYSRELTQWRRDRMSNLVSAFDFARPDYSKPRITGVREPERLPNERDTYSGNLNLGSLTGPWVGPARCLQNNRVPVPPIPWGPNNANQRLDQIVEQGFKKVRGTLTEGRYLTFEMNGRALSNNDGRFVDMSTAAYDHNDIRQRWIIYEVGDDKNQFFIQSALDKKFISGPPNIGSLTTNERRAQTFLIDYDPRTTMYSISRKQPYTTNRFVSLKNQRPITQNRFAVNWNGNAAVSDLFEVFSVSYHQ</sequence>
<protein>
    <recommendedName>
        <fullName evidence="5">Non-hemolytic phospholipase C</fullName>
    </recommendedName>
</protein>
<proteinExistence type="predicted"/>
<gene>
    <name evidence="3" type="ORF">HIM_05824</name>
</gene>
<dbReference type="PANTHER" id="PTHR31956:SF1">
    <property type="entry name" value="NON-SPECIFIC PHOSPHOLIPASE C1"/>
    <property type="match status" value="1"/>
</dbReference>
<accession>A0A0F7ZZS0</accession>
<dbReference type="EMBL" id="KQ030523">
    <property type="protein sequence ID" value="KJZ74707.1"/>
    <property type="molecule type" value="Genomic_DNA"/>
</dbReference>
<dbReference type="InterPro" id="IPR017850">
    <property type="entry name" value="Alkaline_phosphatase_core_sf"/>
</dbReference>
<dbReference type="OrthoDB" id="5135119at2759"/>
<keyword evidence="2" id="KW-0732">Signal</keyword>
<dbReference type="Pfam" id="PF04185">
    <property type="entry name" value="Phosphoesterase"/>
    <property type="match status" value="1"/>
</dbReference>
<dbReference type="InterPro" id="IPR007312">
    <property type="entry name" value="Phosphoesterase"/>
</dbReference>
<evidence type="ECO:0000256" key="2">
    <source>
        <dbReference type="SAM" id="SignalP"/>
    </source>
</evidence>
<dbReference type="CDD" id="cd16014">
    <property type="entry name" value="PLC"/>
    <property type="match status" value="1"/>
</dbReference>
<reference evidence="3 4" key="1">
    <citation type="journal article" date="2014" name="Genome Biol. Evol.">
        <title>Comparative genomics and transcriptomics analyses reveal divergent lifestyle features of nematode endoparasitic fungus Hirsutella minnesotensis.</title>
        <authorList>
            <person name="Lai Y."/>
            <person name="Liu K."/>
            <person name="Zhang X."/>
            <person name="Zhang X."/>
            <person name="Li K."/>
            <person name="Wang N."/>
            <person name="Shu C."/>
            <person name="Wu Y."/>
            <person name="Wang C."/>
            <person name="Bushley K.E."/>
            <person name="Xiang M."/>
            <person name="Liu X."/>
        </authorList>
    </citation>
    <scope>NUCLEOTIDE SEQUENCE [LARGE SCALE GENOMIC DNA]</scope>
    <source>
        <strain evidence="3 4">3608</strain>
    </source>
</reference>
<dbReference type="GO" id="GO:0042578">
    <property type="term" value="F:phosphoric ester hydrolase activity"/>
    <property type="evidence" value="ECO:0007669"/>
    <property type="project" value="UniProtKB-ARBA"/>
</dbReference>
<name>A0A0F7ZZS0_9HYPO</name>
<feature type="signal peptide" evidence="2">
    <location>
        <begin position="1"/>
        <end position="20"/>
    </location>
</feature>
<keyword evidence="1" id="KW-0378">Hydrolase</keyword>
<evidence type="ECO:0008006" key="5">
    <source>
        <dbReference type="Google" id="ProtNLM"/>
    </source>
</evidence>
<dbReference type="PANTHER" id="PTHR31956">
    <property type="entry name" value="NON-SPECIFIC PHOSPHOLIPASE C4-RELATED"/>
    <property type="match status" value="1"/>
</dbReference>
<evidence type="ECO:0000313" key="3">
    <source>
        <dbReference type="EMBL" id="KJZ74707.1"/>
    </source>
</evidence>
<evidence type="ECO:0000256" key="1">
    <source>
        <dbReference type="ARBA" id="ARBA00022801"/>
    </source>
</evidence>
<dbReference type="Proteomes" id="UP000054481">
    <property type="component" value="Unassembled WGS sequence"/>
</dbReference>
<keyword evidence="4" id="KW-1185">Reference proteome</keyword>